<accession>A0ACD3BD49</accession>
<dbReference type="EMBL" id="ML208262">
    <property type="protein sequence ID" value="TFK75554.1"/>
    <property type="molecule type" value="Genomic_DNA"/>
</dbReference>
<proteinExistence type="predicted"/>
<organism evidence="1 2">
    <name type="scientific">Pluteus cervinus</name>
    <dbReference type="NCBI Taxonomy" id="181527"/>
    <lineage>
        <taxon>Eukaryota</taxon>
        <taxon>Fungi</taxon>
        <taxon>Dikarya</taxon>
        <taxon>Basidiomycota</taxon>
        <taxon>Agaricomycotina</taxon>
        <taxon>Agaricomycetes</taxon>
        <taxon>Agaricomycetidae</taxon>
        <taxon>Agaricales</taxon>
        <taxon>Pluteineae</taxon>
        <taxon>Pluteaceae</taxon>
        <taxon>Pluteus</taxon>
    </lineage>
</organism>
<protein>
    <submittedName>
        <fullName evidence="1">Uncharacterized protein</fullName>
    </submittedName>
</protein>
<reference evidence="1 2" key="1">
    <citation type="journal article" date="2019" name="Nat. Ecol. Evol.">
        <title>Megaphylogeny resolves global patterns of mushroom evolution.</title>
        <authorList>
            <person name="Varga T."/>
            <person name="Krizsan K."/>
            <person name="Foldi C."/>
            <person name="Dima B."/>
            <person name="Sanchez-Garcia M."/>
            <person name="Sanchez-Ramirez S."/>
            <person name="Szollosi G.J."/>
            <person name="Szarkandi J.G."/>
            <person name="Papp V."/>
            <person name="Albert L."/>
            <person name="Andreopoulos W."/>
            <person name="Angelini C."/>
            <person name="Antonin V."/>
            <person name="Barry K.W."/>
            <person name="Bougher N.L."/>
            <person name="Buchanan P."/>
            <person name="Buyck B."/>
            <person name="Bense V."/>
            <person name="Catcheside P."/>
            <person name="Chovatia M."/>
            <person name="Cooper J."/>
            <person name="Damon W."/>
            <person name="Desjardin D."/>
            <person name="Finy P."/>
            <person name="Geml J."/>
            <person name="Haridas S."/>
            <person name="Hughes K."/>
            <person name="Justo A."/>
            <person name="Karasinski D."/>
            <person name="Kautmanova I."/>
            <person name="Kiss B."/>
            <person name="Kocsube S."/>
            <person name="Kotiranta H."/>
            <person name="LaButti K.M."/>
            <person name="Lechner B.E."/>
            <person name="Liimatainen K."/>
            <person name="Lipzen A."/>
            <person name="Lukacs Z."/>
            <person name="Mihaltcheva S."/>
            <person name="Morgado L.N."/>
            <person name="Niskanen T."/>
            <person name="Noordeloos M.E."/>
            <person name="Ohm R.A."/>
            <person name="Ortiz-Santana B."/>
            <person name="Ovrebo C."/>
            <person name="Racz N."/>
            <person name="Riley R."/>
            <person name="Savchenko A."/>
            <person name="Shiryaev A."/>
            <person name="Soop K."/>
            <person name="Spirin V."/>
            <person name="Szebenyi C."/>
            <person name="Tomsovsky M."/>
            <person name="Tulloss R.E."/>
            <person name="Uehling J."/>
            <person name="Grigoriev I.V."/>
            <person name="Vagvolgyi C."/>
            <person name="Papp T."/>
            <person name="Martin F.M."/>
            <person name="Miettinen O."/>
            <person name="Hibbett D.S."/>
            <person name="Nagy L.G."/>
        </authorList>
    </citation>
    <scope>NUCLEOTIDE SEQUENCE [LARGE SCALE GENOMIC DNA]</scope>
    <source>
        <strain evidence="1 2">NL-1719</strain>
    </source>
</reference>
<name>A0ACD3BD49_9AGAR</name>
<gene>
    <name evidence="1" type="ORF">BDN72DRAFT_831831</name>
</gene>
<dbReference type="Proteomes" id="UP000308600">
    <property type="component" value="Unassembled WGS sequence"/>
</dbReference>
<evidence type="ECO:0000313" key="1">
    <source>
        <dbReference type="EMBL" id="TFK75554.1"/>
    </source>
</evidence>
<sequence>MVLRLRRLIDRFKFRSNPPCSPVDVCCCGFNHKRSPNEELSPIPPDDIVYRS</sequence>
<evidence type="ECO:0000313" key="2">
    <source>
        <dbReference type="Proteomes" id="UP000308600"/>
    </source>
</evidence>
<keyword evidence="2" id="KW-1185">Reference proteome</keyword>